<name>A0AAX4HRA4_9BACT</name>
<proteinExistence type="predicted"/>
<evidence type="ECO:0000313" key="2">
    <source>
        <dbReference type="Proteomes" id="UP001324634"/>
    </source>
</evidence>
<dbReference type="KEGG" id="psti:SOO65_04035"/>
<reference evidence="1 2" key="1">
    <citation type="submission" date="2023-11" db="EMBL/GenBank/DDBJ databases">
        <title>Peredibacter starrii A3.12.</title>
        <authorList>
            <person name="Mitchell R.J."/>
        </authorList>
    </citation>
    <scope>NUCLEOTIDE SEQUENCE [LARGE SCALE GENOMIC DNA]</scope>
    <source>
        <strain evidence="1 2">A3.12</strain>
    </source>
</reference>
<protein>
    <recommendedName>
        <fullName evidence="3">Cytochrome c domain-containing protein</fullName>
    </recommendedName>
</protein>
<evidence type="ECO:0008006" key="3">
    <source>
        <dbReference type="Google" id="ProtNLM"/>
    </source>
</evidence>
<dbReference type="Proteomes" id="UP001324634">
    <property type="component" value="Chromosome"/>
</dbReference>
<dbReference type="RefSeq" id="WP_321397335.1">
    <property type="nucleotide sequence ID" value="NZ_CP139487.1"/>
</dbReference>
<dbReference type="AlphaFoldDB" id="A0AAX4HRA4"/>
<sequence>MFKLSLAFITMLICGLAISGPVLQMNKAFLALTDLIPFITDRDKFMDKKNEEVITAKIAELQTAFKNAKHDSLLKEDIFAPSYALVNEHLEDSLQAYKSGKKDYAHWRLQETTSLCLDCHTRMPPSHPSSFQNGELSIDSSKFTDSYNLGIAQLIVRRYVDAKQSFTRNIDDKLIKKDFKDLILPFKQVLLIEAKVQKDPANLEKFLESYSIKKDIPEEVRTELKIWTRRAKHWKGSKYLSGLTNDKEVRAFISKELIPLKKQNSSIENFDVDLLFSSGLLSNFIFENPNSSLAPEISYWIGWSEKYLKREQFFGSGDLFLKQCIKKYYKSPVAKQCLDEYRESIMFDFSGSSGTNIPEDVQKELNNLEKMIQSKKQWTLP</sequence>
<keyword evidence="2" id="KW-1185">Reference proteome</keyword>
<accession>A0AAX4HRA4</accession>
<gene>
    <name evidence="1" type="ORF">SOO65_04035</name>
</gene>
<organism evidence="1 2">
    <name type="scientific">Peredibacter starrii</name>
    <dbReference type="NCBI Taxonomy" id="28202"/>
    <lineage>
        <taxon>Bacteria</taxon>
        <taxon>Pseudomonadati</taxon>
        <taxon>Bdellovibrionota</taxon>
        <taxon>Bacteriovoracia</taxon>
        <taxon>Bacteriovoracales</taxon>
        <taxon>Bacteriovoracaceae</taxon>
        <taxon>Peredibacter</taxon>
    </lineage>
</organism>
<evidence type="ECO:0000313" key="1">
    <source>
        <dbReference type="EMBL" id="WPU65908.1"/>
    </source>
</evidence>
<dbReference type="EMBL" id="CP139487">
    <property type="protein sequence ID" value="WPU65908.1"/>
    <property type="molecule type" value="Genomic_DNA"/>
</dbReference>